<dbReference type="CDD" id="cd00545">
    <property type="entry name" value="MCH"/>
    <property type="match status" value="1"/>
</dbReference>
<evidence type="ECO:0000256" key="8">
    <source>
        <dbReference type="ARBA" id="ARBA00022563"/>
    </source>
</evidence>
<dbReference type="GO" id="GO:0006730">
    <property type="term" value="P:one-carbon metabolic process"/>
    <property type="evidence" value="ECO:0007669"/>
    <property type="project" value="UniProtKB-UniRule"/>
</dbReference>
<keyword evidence="9 12" id="KW-0378">Hydrolase</keyword>
<dbReference type="EMBL" id="SORE01000005">
    <property type="protein sequence ID" value="TDY52250.1"/>
    <property type="molecule type" value="Genomic_DNA"/>
</dbReference>
<dbReference type="OrthoDB" id="241529at2"/>
<evidence type="ECO:0000256" key="1">
    <source>
        <dbReference type="ARBA" id="ARBA00004058"/>
    </source>
</evidence>
<dbReference type="InterPro" id="IPR003209">
    <property type="entry name" value="METHMP_CycHdrlase"/>
</dbReference>
<evidence type="ECO:0000256" key="2">
    <source>
        <dbReference type="ARBA" id="ARBA00004496"/>
    </source>
</evidence>
<accession>A0A4R8LZR7</accession>
<evidence type="ECO:0000313" key="14">
    <source>
        <dbReference type="Proteomes" id="UP000295509"/>
    </source>
</evidence>
<gene>
    <name evidence="12" type="primary">mch</name>
    <name evidence="13" type="ORF">BX592_105134</name>
</gene>
<comment type="pathway">
    <text evidence="3 12">One-carbon metabolism; formaldehyde degradation; formate from formaldehyde (H(4)MPT route): step 3/5.</text>
</comment>
<dbReference type="EC" id="3.5.4.27" evidence="5 12"/>
<dbReference type="GO" id="GO:0005737">
    <property type="term" value="C:cytoplasm"/>
    <property type="evidence" value="ECO:0007669"/>
    <property type="project" value="UniProtKB-SubCell"/>
</dbReference>
<dbReference type="Pfam" id="PF02289">
    <property type="entry name" value="MCH"/>
    <property type="match status" value="1"/>
</dbReference>
<comment type="similarity">
    <text evidence="4 12">Belongs to the MCH family.</text>
</comment>
<dbReference type="NCBIfam" id="TIGR03120">
    <property type="entry name" value="one_C_mch"/>
    <property type="match status" value="1"/>
</dbReference>
<evidence type="ECO:0000256" key="12">
    <source>
        <dbReference type="HAMAP-Rule" id="MF_00486"/>
    </source>
</evidence>
<sequence>MTTSPHEPADPSHSLSRSTLSVNRLAEPLVEQLIADAARLRIDVSRAVSGTTIVDAGVNARGSVEAGVQIARICMGGLGHVAPRVAADREPLWPTMIEVHTSTPVLACLGSQYAGWSLAATREQNNGNKFFSLGSGPARALACKEPLFDELGYRDRHDSGALVMEVGQLPPQAVIDKVLNDCNLAPERLTIVVTPTQSVAGTVQVVARVVEVALHKAHVLGAPLADIVEASGIAPLPPPAPDALAAMGRTNDAILYGGRVHLTVTDDALARRLATELPSWNSRDYGRPFADIFASFGHDFYQIDPALFAPAEAWISSLESGATYYGGRLDGALLHRQWDGDADPLATAAATNATGKHGAGSQ</sequence>
<evidence type="ECO:0000313" key="13">
    <source>
        <dbReference type="EMBL" id="TDY52250.1"/>
    </source>
</evidence>
<dbReference type="UniPathway" id="UPA00562">
    <property type="reaction ID" value="UER00703"/>
</dbReference>
<organism evidence="13 14">
    <name type="scientific">Paraburkholderia rhizosphaerae</name>
    <dbReference type="NCBI Taxonomy" id="480658"/>
    <lineage>
        <taxon>Bacteria</taxon>
        <taxon>Pseudomonadati</taxon>
        <taxon>Pseudomonadota</taxon>
        <taxon>Betaproteobacteria</taxon>
        <taxon>Burkholderiales</taxon>
        <taxon>Burkholderiaceae</taxon>
        <taxon>Paraburkholderia</taxon>
    </lineage>
</organism>
<dbReference type="HAMAP" id="MF_00486">
    <property type="entry name" value="McH"/>
    <property type="match status" value="1"/>
</dbReference>
<comment type="caution">
    <text evidence="13">The sequence shown here is derived from an EMBL/GenBank/DDBJ whole genome shotgun (WGS) entry which is preliminary data.</text>
</comment>
<dbReference type="GO" id="GO:0018759">
    <property type="term" value="F:methenyltetrahydromethanopterin cyclohydrolase activity"/>
    <property type="evidence" value="ECO:0007669"/>
    <property type="project" value="UniProtKB-UniRule"/>
</dbReference>
<keyword evidence="8 12" id="KW-0554">One-carbon metabolism</keyword>
<evidence type="ECO:0000256" key="5">
    <source>
        <dbReference type="ARBA" id="ARBA00012765"/>
    </source>
</evidence>
<keyword evidence="7 12" id="KW-0963">Cytoplasm</keyword>
<keyword evidence="14" id="KW-1185">Reference proteome</keyword>
<evidence type="ECO:0000256" key="9">
    <source>
        <dbReference type="ARBA" id="ARBA00022801"/>
    </source>
</evidence>
<protein>
    <recommendedName>
        <fullName evidence="6 12">Methenyltetrahydromethanopterin cyclohydrolase</fullName>
        <ecNumber evidence="5 12">3.5.4.27</ecNumber>
    </recommendedName>
    <alternativeName>
        <fullName evidence="10 12">Methenyl-H4MPT cyclohydrolase</fullName>
    </alternativeName>
</protein>
<dbReference type="Proteomes" id="UP000295509">
    <property type="component" value="Unassembled WGS sequence"/>
</dbReference>
<evidence type="ECO:0000256" key="11">
    <source>
        <dbReference type="ARBA" id="ARBA00048684"/>
    </source>
</evidence>
<dbReference type="RefSeq" id="WP_134191185.1">
    <property type="nucleotide sequence ID" value="NZ_JBHLUW010000027.1"/>
</dbReference>
<dbReference type="SUPFAM" id="SSF56199">
    <property type="entry name" value="Methenyltetrahydromethanopterin cyclohydrolase"/>
    <property type="match status" value="1"/>
</dbReference>
<comment type="catalytic activity">
    <reaction evidence="11 12">
        <text>5,10-methenyl-5,6,7,8-tetrahydromethanopterin + H2O = N(5)-formyl-5,6,7,8-tetrahydromethanopterin + H(+)</text>
        <dbReference type="Rhea" id="RHEA:19053"/>
        <dbReference type="ChEBI" id="CHEBI:15377"/>
        <dbReference type="ChEBI" id="CHEBI:15378"/>
        <dbReference type="ChEBI" id="CHEBI:58018"/>
        <dbReference type="ChEBI" id="CHEBI:58337"/>
        <dbReference type="EC" id="3.5.4.27"/>
    </reaction>
</comment>
<proteinExistence type="inferred from homology"/>
<evidence type="ECO:0000256" key="10">
    <source>
        <dbReference type="ARBA" id="ARBA00030468"/>
    </source>
</evidence>
<comment type="subcellular location">
    <subcellularLocation>
        <location evidence="2 12">Cytoplasm</location>
    </subcellularLocation>
</comment>
<comment type="function">
    <text evidence="1 12">Catalyzes the hydrolysis of methenyl-H(4)MPT(+) to 5-formyl-H(4)MPT.</text>
</comment>
<evidence type="ECO:0000256" key="4">
    <source>
        <dbReference type="ARBA" id="ARBA00006902"/>
    </source>
</evidence>
<dbReference type="AlphaFoldDB" id="A0A4R8LZR7"/>
<dbReference type="Gene3D" id="3.10.340.11">
    <property type="entry name" value="Methenyltetrahydromethanopterin Cyclohydrolase, Chain A, domain 1"/>
    <property type="match status" value="1"/>
</dbReference>
<evidence type="ECO:0000256" key="7">
    <source>
        <dbReference type="ARBA" id="ARBA00022490"/>
    </source>
</evidence>
<evidence type="ECO:0000256" key="3">
    <source>
        <dbReference type="ARBA" id="ARBA00005087"/>
    </source>
</evidence>
<dbReference type="GO" id="GO:0046294">
    <property type="term" value="P:formaldehyde catabolic process"/>
    <property type="evidence" value="ECO:0007669"/>
    <property type="project" value="UniProtKB-UniRule"/>
</dbReference>
<dbReference type="Gene3D" id="3.30.1030.10">
    <property type="entry name" value="Methenyltetrahydromethanopterin Cyclohydrolase, Chain A, domain 2"/>
    <property type="match status" value="1"/>
</dbReference>
<reference evidence="13 14" key="1">
    <citation type="submission" date="2019-03" db="EMBL/GenBank/DDBJ databases">
        <title>Genomic Encyclopedia of Type Strains, Phase III (KMG-III): the genomes of soil and plant-associated and newly described type strains.</title>
        <authorList>
            <person name="Whitman W."/>
        </authorList>
    </citation>
    <scope>NUCLEOTIDE SEQUENCE [LARGE SCALE GENOMIC DNA]</scope>
    <source>
        <strain evidence="13 14">LMG 29544</strain>
    </source>
</reference>
<evidence type="ECO:0000256" key="6">
    <source>
        <dbReference type="ARBA" id="ARBA00020597"/>
    </source>
</evidence>
<name>A0A4R8LZR7_9BURK</name>